<keyword evidence="3" id="KW-1185">Reference proteome</keyword>
<accession>A0A5N7D8K4</accession>
<protein>
    <recommendedName>
        <fullName evidence="4">Aflatoxin regulatory protein domain-containing protein</fullName>
    </recommendedName>
</protein>
<dbReference type="GeneID" id="43672225"/>
<feature type="region of interest" description="Disordered" evidence="1">
    <location>
        <begin position="47"/>
        <end position="103"/>
    </location>
</feature>
<dbReference type="AlphaFoldDB" id="A0A5N7D8K4"/>
<gene>
    <name evidence="2" type="ORF">BDV37DRAFT_284606</name>
</gene>
<feature type="compositionally biased region" description="Polar residues" evidence="1">
    <location>
        <begin position="82"/>
        <end position="103"/>
    </location>
</feature>
<evidence type="ECO:0000313" key="2">
    <source>
        <dbReference type="EMBL" id="KAE8402634.1"/>
    </source>
</evidence>
<reference evidence="2 3" key="1">
    <citation type="submission" date="2019-04" db="EMBL/GenBank/DDBJ databases">
        <authorList>
            <consortium name="DOE Joint Genome Institute"/>
            <person name="Mondo S."/>
            <person name="Kjaerbolling I."/>
            <person name="Vesth T."/>
            <person name="Frisvad J.C."/>
            <person name="Nybo J.L."/>
            <person name="Theobald S."/>
            <person name="Kildgaard S."/>
            <person name="Isbrandt T."/>
            <person name="Kuo A."/>
            <person name="Sato A."/>
            <person name="Lyhne E.K."/>
            <person name="Kogle M.E."/>
            <person name="Wiebenga A."/>
            <person name="Kun R.S."/>
            <person name="Lubbers R.J."/>
            <person name="Makela M.R."/>
            <person name="Barry K."/>
            <person name="Chovatia M."/>
            <person name="Clum A."/>
            <person name="Daum C."/>
            <person name="Haridas S."/>
            <person name="He G."/>
            <person name="LaButti K."/>
            <person name="Lipzen A."/>
            <person name="Riley R."/>
            <person name="Salamov A."/>
            <person name="Simmons B.A."/>
            <person name="Magnuson J.K."/>
            <person name="Henrissat B."/>
            <person name="Mortensen U.H."/>
            <person name="Larsen T.O."/>
            <person name="Devries R.P."/>
            <person name="Grigoriev I.V."/>
            <person name="Machida M."/>
            <person name="Baker S.E."/>
            <person name="Andersen M.R."/>
            <person name="Cantor M.N."/>
            <person name="Hua S.X."/>
        </authorList>
    </citation>
    <scope>NUCLEOTIDE SEQUENCE [LARGE SCALE GENOMIC DNA]</scope>
    <source>
        <strain evidence="2 3">CBS 119388</strain>
    </source>
</reference>
<dbReference type="Proteomes" id="UP000325579">
    <property type="component" value="Unassembled WGS sequence"/>
</dbReference>
<sequence length="463" mass="50245">MARIQILLLQATFSYPPPQSIKVALIEAPDDESFAPRSLLMDEHAATRVQKPAAQASPPYSGTPTGRHNRGSSRDLHMNDGLSANTSTISAPQSVSNDGLSSCDTDPSFTGPYFATGLNHSSLLQVSADLNVHHPSSTPMDSITSNLALSSDMLLGIGLGSGSSTDDEWSSSTGISSFNMPPSPFDLGSRPRSARCACMRVQLLCIAELSGAQDDIDHMVLGSILELSRQACEQIRQELSCTLCTKDSIRFIMTIVVLQHLTNLFCRVANNGAWYVSNAPLGLGSFRLSEEEDRAHKSLLVVSSLGYVDAILDLLGSSVREFHYAEIVQQKTGEIATETGRSNLKWIMETVSRLRGQVQTMIKVIGGLDWARTTSGIQQEYRRFLLSSCPTSGLIESQYGPWLVKLLPVDLLTIPVGHSSPYLLVTDHLCISLRPASPPTTTTSTLVTQERFLTDLKHGPQRG</sequence>
<dbReference type="OrthoDB" id="4330117at2759"/>
<evidence type="ECO:0000313" key="3">
    <source>
        <dbReference type="Proteomes" id="UP000325579"/>
    </source>
</evidence>
<name>A0A5N7D8K4_9EURO</name>
<dbReference type="EMBL" id="ML736786">
    <property type="protein sequence ID" value="KAE8402634.1"/>
    <property type="molecule type" value="Genomic_DNA"/>
</dbReference>
<dbReference type="RefSeq" id="XP_031939953.1">
    <property type="nucleotide sequence ID" value="XM_032087534.1"/>
</dbReference>
<evidence type="ECO:0000256" key="1">
    <source>
        <dbReference type="SAM" id="MobiDB-lite"/>
    </source>
</evidence>
<proteinExistence type="predicted"/>
<organism evidence="2 3">
    <name type="scientific">Aspergillus pseudonomiae</name>
    <dbReference type="NCBI Taxonomy" id="1506151"/>
    <lineage>
        <taxon>Eukaryota</taxon>
        <taxon>Fungi</taxon>
        <taxon>Dikarya</taxon>
        <taxon>Ascomycota</taxon>
        <taxon>Pezizomycotina</taxon>
        <taxon>Eurotiomycetes</taxon>
        <taxon>Eurotiomycetidae</taxon>
        <taxon>Eurotiales</taxon>
        <taxon>Aspergillaceae</taxon>
        <taxon>Aspergillus</taxon>
        <taxon>Aspergillus subgen. Circumdati</taxon>
    </lineage>
</organism>
<evidence type="ECO:0008006" key="4">
    <source>
        <dbReference type="Google" id="ProtNLM"/>
    </source>
</evidence>